<evidence type="ECO:0000313" key="2">
    <source>
        <dbReference type="EMBL" id="PFH44714.1"/>
    </source>
</evidence>
<feature type="region of interest" description="Disordered" evidence="1">
    <location>
        <begin position="19"/>
        <end position="42"/>
    </location>
</feature>
<evidence type="ECO:0000313" key="3">
    <source>
        <dbReference type="Proteomes" id="UP000242287"/>
    </source>
</evidence>
<proteinExistence type="predicted"/>
<evidence type="ECO:0000256" key="1">
    <source>
        <dbReference type="SAM" id="MobiDB-lite"/>
    </source>
</evidence>
<dbReference type="EMBL" id="KZ302993">
    <property type="protein sequence ID" value="PFH44714.1"/>
    <property type="molecule type" value="Genomic_DNA"/>
</dbReference>
<reference evidence="2 3" key="1">
    <citation type="submission" date="2014-02" db="EMBL/GenBank/DDBJ databases">
        <title>Transposable element dynamics among asymbiotic and ectomycorrhizal Amanita fungi.</title>
        <authorList>
            <consortium name="DOE Joint Genome Institute"/>
            <person name="Hess J."/>
            <person name="Skrede I."/>
            <person name="Wolfe B."/>
            <person name="LaButti K."/>
            <person name="Ohm R.A."/>
            <person name="Grigoriev I.V."/>
            <person name="Pringle A."/>
        </authorList>
    </citation>
    <scope>NUCLEOTIDE SEQUENCE [LARGE SCALE GENOMIC DNA]</scope>
    <source>
        <strain evidence="2 3">SKay4041</strain>
    </source>
</reference>
<protein>
    <submittedName>
        <fullName evidence="2">Uncharacterized protein</fullName>
    </submittedName>
</protein>
<gene>
    <name evidence="2" type="ORF">AMATHDRAFT_11088</name>
</gene>
<dbReference type="InterPro" id="IPR016197">
    <property type="entry name" value="Chromo-like_dom_sf"/>
</dbReference>
<dbReference type="SUPFAM" id="SSF54160">
    <property type="entry name" value="Chromo domain-like"/>
    <property type="match status" value="1"/>
</dbReference>
<feature type="compositionally biased region" description="Polar residues" evidence="1">
    <location>
        <begin position="22"/>
        <end position="31"/>
    </location>
</feature>
<accession>A0A2A9N7H9</accession>
<dbReference type="Proteomes" id="UP000242287">
    <property type="component" value="Unassembled WGS sequence"/>
</dbReference>
<dbReference type="OrthoDB" id="3364639at2759"/>
<name>A0A2A9N7H9_9AGAR</name>
<dbReference type="STRING" id="703135.A0A2A9N7H9"/>
<keyword evidence="3" id="KW-1185">Reference proteome</keyword>
<sequence length="59" mass="6846">MDLLCWKIHDVFNESLLKPYTVPTSPRQTQNPHPPPELINGNEEYEVEEVLDSRVRRGG</sequence>
<dbReference type="AlphaFoldDB" id="A0A2A9N7H9"/>
<organism evidence="2 3">
    <name type="scientific">Amanita thiersii Skay4041</name>
    <dbReference type="NCBI Taxonomy" id="703135"/>
    <lineage>
        <taxon>Eukaryota</taxon>
        <taxon>Fungi</taxon>
        <taxon>Dikarya</taxon>
        <taxon>Basidiomycota</taxon>
        <taxon>Agaricomycotina</taxon>
        <taxon>Agaricomycetes</taxon>
        <taxon>Agaricomycetidae</taxon>
        <taxon>Agaricales</taxon>
        <taxon>Pluteineae</taxon>
        <taxon>Amanitaceae</taxon>
        <taxon>Amanita</taxon>
    </lineage>
</organism>